<organism evidence="2 3">
    <name type="scientific">Jimgerdemannia flammicorona</name>
    <dbReference type="NCBI Taxonomy" id="994334"/>
    <lineage>
        <taxon>Eukaryota</taxon>
        <taxon>Fungi</taxon>
        <taxon>Fungi incertae sedis</taxon>
        <taxon>Mucoromycota</taxon>
        <taxon>Mucoromycotina</taxon>
        <taxon>Endogonomycetes</taxon>
        <taxon>Endogonales</taxon>
        <taxon>Endogonaceae</taxon>
        <taxon>Jimgerdemannia</taxon>
    </lineage>
</organism>
<gene>
    <name evidence="2" type="ORF">BC938DRAFT_470866</name>
</gene>
<evidence type="ECO:0000313" key="2">
    <source>
        <dbReference type="EMBL" id="RUS26364.1"/>
    </source>
</evidence>
<feature type="region of interest" description="Disordered" evidence="1">
    <location>
        <begin position="75"/>
        <end position="96"/>
    </location>
</feature>
<evidence type="ECO:0000256" key="1">
    <source>
        <dbReference type="SAM" id="MobiDB-lite"/>
    </source>
</evidence>
<reference evidence="2 3" key="1">
    <citation type="journal article" date="2018" name="New Phytol.">
        <title>Phylogenomics of Endogonaceae and evolution of mycorrhizas within Mucoromycota.</title>
        <authorList>
            <person name="Chang Y."/>
            <person name="Desiro A."/>
            <person name="Na H."/>
            <person name="Sandor L."/>
            <person name="Lipzen A."/>
            <person name="Clum A."/>
            <person name="Barry K."/>
            <person name="Grigoriev I.V."/>
            <person name="Martin F.M."/>
            <person name="Stajich J.E."/>
            <person name="Smith M.E."/>
            <person name="Bonito G."/>
            <person name="Spatafora J.W."/>
        </authorList>
    </citation>
    <scope>NUCLEOTIDE SEQUENCE [LARGE SCALE GENOMIC DNA]</scope>
    <source>
        <strain evidence="2 3">AD002</strain>
    </source>
</reference>
<dbReference type="EMBL" id="RBNJ01010624">
    <property type="protein sequence ID" value="RUS26364.1"/>
    <property type="molecule type" value="Genomic_DNA"/>
</dbReference>
<feature type="compositionally biased region" description="Polar residues" evidence="1">
    <location>
        <begin position="83"/>
        <end position="96"/>
    </location>
</feature>
<accession>A0A433Q9E3</accession>
<protein>
    <submittedName>
        <fullName evidence="2">Uncharacterized protein</fullName>
    </submittedName>
</protein>
<sequence>MWAAIEIPDETDLPRELESGMFCSPEITFSVRPQNHGSVRQESEGRRKQRAFIITADSGSSDLYYYHVNTSQIAEAKEEQEPKSQSQNHEYASVQY</sequence>
<dbReference type="Proteomes" id="UP000274822">
    <property type="component" value="Unassembled WGS sequence"/>
</dbReference>
<proteinExistence type="predicted"/>
<name>A0A433Q9E3_9FUNG</name>
<comment type="caution">
    <text evidence="2">The sequence shown here is derived from an EMBL/GenBank/DDBJ whole genome shotgun (WGS) entry which is preliminary data.</text>
</comment>
<evidence type="ECO:0000313" key="3">
    <source>
        <dbReference type="Proteomes" id="UP000274822"/>
    </source>
</evidence>
<keyword evidence="3" id="KW-1185">Reference proteome</keyword>
<dbReference type="AlphaFoldDB" id="A0A433Q9E3"/>